<dbReference type="Proteomes" id="UP000054248">
    <property type="component" value="Unassembled WGS sequence"/>
</dbReference>
<gene>
    <name evidence="1" type="ORF">M407DRAFT_12812</name>
</gene>
<sequence>STEGDLEGEVSYGVSSLWEGGVVLSMEAMEEVGVDGEEEAEEAGVLGTEVVEDPQFTLQSPKEGTRLVCNDVHLEKPLIMKNRGETGNSKFAQLPLSKVTYTFPKRHSGGPIVDSEGNTVYILHKTTALFGSRKTIIKRPNGEVVATIQ</sequence>
<name>A0A0C3Q1K5_9AGAM</name>
<accession>A0A0C3Q1K5</accession>
<protein>
    <submittedName>
        <fullName evidence="1">Uncharacterized protein</fullName>
    </submittedName>
</protein>
<dbReference type="OrthoDB" id="10491221at2759"/>
<evidence type="ECO:0000313" key="2">
    <source>
        <dbReference type="Proteomes" id="UP000054248"/>
    </source>
</evidence>
<proteinExistence type="predicted"/>
<evidence type="ECO:0000313" key="1">
    <source>
        <dbReference type="EMBL" id="KIO16466.1"/>
    </source>
</evidence>
<reference evidence="2" key="2">
    <citation type="submission" date="2015-01" db="EMBL/GenBank/DDBJ databases">
        <title>Evolutionary Origins and Diversification of the Mycorrhizal Mutualists.</title>
        <authorList>
            <consortium name="DOE Joint Genome Institute"/>
            <consortium name="Mycorrhizal Genomics Consortium"/>
            <person name="Kohler A."/>
            <person name="Kuo A."/>
            <person name="Nagy L.G."/>
            <person name="Floudas D."/>
            <person name="Copeland A."/>
            <person name="Barry K.W."/>
            <person name="Cichocki N."/>
            <person name="Veneault-Fourrey C."/>
            <person name="LaButti K."/>
            <person name="Lindquist E.A."/>
            <person name="Lipzen A."/>
            <person name="Lundell T."/>
            <person name="Morin E."/>
            <person name="Murat C."/>
            <person name="Riley R."/>
            <person name="Ohm R."/>
            <person name="Sun H."/>
            <person name="Tunlid A."/>
            <person name="Henrissat B."/>
            <person name="Grigoriev I.V."/>
            <person name="Hibbett D.S."/>
            <person name="Martin F."/>
        </authorList>
    </citation>
    <scope>NUCLEOTIDE SEQUENCE [LARGE SCALE GENOMIC DNA]</scope>
    <source>
        <strain evidence="2">MUT 4182</strain>
    </source>
</reference>
<dbReference type="EMBL" id="KN823559">
    <property type="protein sequence ID" value="KIO16466.1"/>
    <property type="molecule type" value="Genomic_DNA"/>
</dbReference>
<dbReference type="HOGENOM" id="CLU_1754196_0_0_1"/>
<dbReference type="AlphaFoldDB" id="A0A0C3Q1K5"/>
<keyword evidence="2" id="KW-1185">Reference proteome</keyword>
<feature type="non-terminal residue" evidence="1">
    <location>
        <position position="1"/>
    </location>
</feature>
<reference evidence="1 2" key="1">
    <citation type="submission" date="2014-04" db="EMBL/GenBank/DDBJ databases">
        <authorList>
            <consortium name="DOE Joint Genome Institute"/>
            <person name="Kuo A."/>
            <person name="Girlanda M."/>
            <person name="Perotto S."/>
            <person name="Kohler A."/>
            <person name="Nagy L.G."/>
            <person name="Floudas D."/>
            <person name="Copeland A."/>
            <person name="Barry K.W."/>
            <person name="Cichocki N."/>
            <person name="Veneault-Fourrey C."/>
            <person name="LaButti K."/>
            <person name="Lindquist E.A."/>
            <person name="Lipzen A."/>
            <person name="Lundell T."/>
            <person name="Morin E."/>
            <person name="Murat C."/>
            <person name="Sun H."/>
            <person name="Tunlid A."/>
            <person name="Henrissat B."/>
            <person name="Grigoriev I.V."/>
            <person name="Hibbett D.S."/>
            <person name="Martin F."/>
            <person name="Nordberg H.P."/>
            <person name="Cantor M.N."/>
            <person name="Hua S.X."/>
        </authorList>
    </citation>
    <scope>NUCLEOTIDE SEQUENCE [LARGE SCALE GENOMIC DNA]</scope>
    <source>
        <strain evidence="1 2">MUT 4182</strain>
    </source>
</reference>
<organism evidence="1 2">
    <name type="scientific">Tulasnella calospora MUT 4182</name>
    <dbReference type="NCBI Taxonomy" id="1051891"/>
    <lineage>
        <taxon>Eukaryota</taxon>
        <taxon>Fungi</taxon>
        <taxon>Dikarya</taxon>
        <taxon>Basidiomycota</taxon>
        <taxon>Agaricomycotina</taxon>
        <taxon>Agaricomycetes</taxon>
        <taxon>Cantharellales</taxon>
        <taxon>Tulasnellaceae</taxon>
        <taxon>Tulasnella</taxon>
    </lineage>
</organism>